<accession>A0A4Y2U893</accession>
<dbReference type="AlphaFoldDB" id="A0A4Y2U893"/>
<organism evidence="1 2">
    <name type="scientific">Araneus ventricosus</name>
    <name type="common">Orbweaver spider</name>
    <name type="synonym">Epeira ventricosa</name>
    <dbReference type="NCBI Taxonomy" id="182803"/>
    <lineage>
        <taxon>Eukaryota</taxon>
        <taxon>Metazoa</taxon>
        <taxon>Ecdysozoa</taxon>
        <taxon>Arthropoda</taxon>
        <taxon>Chelicerata</taxon>
        <taxon>Arachnida</taxon>
        <taxon>Araneae</taxon>
        <taxon>Araneomorphae</taxon>
        <taxon>Entelegynae</taxon>
        <taxon>Araneoidea</taxon>
        <taxon>Araneidae</taxon>
        <taxon>Araneus</taxon>
    </lineage>
</organism>
<sequence length="86" mass="9766">MEKLLMVWVTEKQQGDNTGIICRRHERFKDGCRSDPAPLPRTEDLFKTSQAGLRRFKGWHSSFIPGVVVAASSDMSCGLSKLFPRR</sequence>
<evidence type="ECO:0000313" key="1">
    <source>
        <dbReference type="EMBL" id="GBO08274.1"/>
    </source>
</evidence>
<comment type="caution">
    <text evidence="1">The sequence shown here is derived from an EMBL/GenBank/DDBJ whole genome shotgun (WGS) entry which is preliminary data.</text>
</comment>
<dbReference type="OrthoDB" id="6781986at2759"/>
<dbReference type="EMBL" id="BGPR01034082">
    <property type="protein sequence ID" value="GBO08274.1"/>
    <property type="molecule type" value="Genomic_DNA"/>
</dbReference>
<evidence type="ECO:0000313" key="2">
    <source>
        <dbReference type="Proteomes" id="UP000499080"/>
    </source>
</evidence>
<protein>
    <submittedName>
        <fullName evidence="1">Uncharacterized protein</fullName>
    </submittedName>
</protein>
<proteinExistence type="predicted"/>
<name>A0A4Y2U893_ARAVE</name>
<keyword evidence="2" id="KW-1185">Reference proteome</keyword>
<reference evidence="1 2" key="1">
    <citation type="journal article" date="2019" name="Sci. Rep.">
        <title>Orb-weaving spider Araneus ventricosus genome elucidates the spidroin gene catalogue.</title>
        <authorList>
            <person name="Kono N."/>
            <person name="Nakamura H."/>
            <person name="Ohtoshi R."/>
            <person name="Moran D.A.P."/>
            <person name="Shinohara A."/>
            <person name="Yoshida Y."/>
            <person name="Fujiwara M."/>
            <person name="Mori M."/>
            <person name="Tomita M."/>
            <person name="Arakawa K."/>
        </authorList>
    </citation>
    <scope>NUCLEOTIDE SEQUENCE [LARGE SCALE GENOMIC DNA]</scope>
</reference>
<dbReference type="Proteomes" id="UP000499080">
    <property type="component" value="Unassembled WGS sequence"/>
</dbReference>
<gene>
    <name evidence="1" type="ORF">AVEN_40690_1</name>
</gene>